<gene>
    <name evidence="2" type="ORF">G6F64_006860</name>
</gene>
<feature type="compositionally biased region" description="Basic residues" evidence="1">
    <location>
        <begin position="300"/>
        <end position="315"/>
    </location>
</feature>
<feature type="region of interest" description="Disordered" evidence="1">
    <location>
        <begin position="182"/>
        <end position="225"/>
    </location>
</feature>
<evidence type="ECO:0000256" key="1">
    <source>
        <dbReference type="SAM" id="MobiDB-lite"/>
    </source>
</evidence>
<comment type="caution">
    <text evidence="2">The sequence shown here is derived from an EMBL/GenBank/DDBJ whole genome shotgun (WGS) entry which is preliminary data.</text>
</comment>
<dbReference type="AlphaFoldDB" id="A0A9P6X7W5"/>
<feature type="region of interest" description="Disordered" evidence="1">
    <location>
        <begin position="282"/>
        <end position="319"/>
    </location>
</feature>
<name>A0A9P6X7W5_RHIOR</name>
<dbReference type="EMBL" id="JAANQT010000956">
    <property type="protein sequence ID" value="KAG1307385.1"/>
    <property type="molecule type" value="Genomic_DNA"/>
</dbReference>
<protein>
    <submittedName>
        <fullName evidence="2">Uncharacterized protein</fullName>
    </submittedName>
</protein>
<proteinExistence type="predicted"/>
<organism evidence="2 3">
    <name type="scientific">Rhizopus oryzae</name>
    <name type="common">Mucormycosis agent</name>
    <name type="synonym">Rhizopus arrhizus var. delemar</name>
    <dbReference type="NCBI Taxonomy" id="64495"/>
    <lineage>
        <taxon>Eukaryota</taxon>
        <taxon>Fungi</taxon>
        <taxon>Fungi incertae sedis</taxon>
        <taxon>Mucoromycota</taxon>
        <taxon>Mucoromycotina</taxon>
        <taxon>Mucoromycetes</taxon>
        <taxon>Mucorales</taxon>
        <taxon>Mucorineae</taxon>
        <taxon>Rhizopodaceae</taxon>
        <taxon>Rhizopus</taxon>
    </lineage>
</organism>
<accession>A0A9P6X7W5</accession>
<dbReference type="Proteomes" id="UP000716291">
    <property type="component" value="Unassembled WGS sequence"/>
</dbReference>
<keyword evidence="3" id="KW-1185">Reference proteome</keyword>
<evidence type="ECO:0000313" key="3">
    <source>
        <dbReference type="Proteomes" id="UP000716291"/>
    </source>
</evidence>
<reference evidence="2" key="1">
    <citation type="journal article" date="2020" name="Microb. Genom.">
        <title>Genetic diversity of clinical and environmental Mucorales isolates obtained from an investigation of mucormycosis cases among solid organ transplant recipients.</title>
        <authorList>
            <person name="Nguyen M.H."/>
            <person name="Kaul D."/>
            <person name="Muto C."/>
            <person name="Cheng S.J."/>
            <person name="Richter R.A."/>
            <person name="Bruno V.M."/>
            <person name="Liu G."/>
            <person name="Beyhan S."/>
            <person name="Sundermann A.J."/>
            <person name="Mounaud S."/>
            <person name="Pasculle A.W."/>
            <person name="Nierman W.C."/>
            <person name="Driscoll E."/>
            <person name="Cumbie R."/>
            <person name="Clancy C.J."/>
            <person name="Dupont C.L."/>
        </authorList>
    </citation>
    <scope>NUCLEOTIDE SEQUENCE</scope>
    <source>
        <strain evidence="2">GL11</strain>
    </source>
</reference>
<evidence type="ECO:0000313" key="2">
    <source>
        <dbReference type="EMBL" id="KAG1307385.1"/>
    </source>
</evidence>
<sequence length="471" mass="54230">MLRPSKLFVSFHQLRHYFQTKISELAHPVNNQQIINYKQSITQQPNIQQFFANIFHRSTHCSNTIPNKQYVHQQAKLLKVLQHHFPVVKVFSTTPAYHATYRRPVLGLWSANQQQFRTMMSGTSGPASGLAWGFPRTTTVGRGPGFARQFSTTKSPCVTIFQNTNQPSNMAHVSRIFSPAGTKINNTPSSSDELKPTTVKSSSFHQPKEEDEGEPNYHRMFSPKNGGMRELVSLENDTNQHYVHHLDAKRHHHSESDETVTKKDNDVQKKLKCIVQHDELSSLRHHVTSPSVEGEESVRKRSNPVRKKPDKRARRLLQSDSDLMSTLNKNTNDSSIHLRITLDMLQFFDCPSGVIDTSFIHSFEFLHHAYQIHMHYVLNLLQRLDKTFKVVIEQGELFIYFPSPAPKSKRDAVRLLETMGIFPEEDYLIQQNKMDCAVGPNYFKDIQLFIDHIDTLIDNGPAFSRKKFINR</sequence>
<dbReference type="OrthoDB" id="2363028at2759"/>